<keyword evidence="3 7" id="KW-0812">Transmembrane</keyword>
<feature type="transmembrane region" description="Helical" evidence="7">
    <location>
        <begin position="374"/>
        <end position="393"/>
    </location>
</feature>
<gene>
    <name evidence="8" type="ORF">EPA93_43675</name>
</gene>
<evidence type="ECO:0000256" key="2">
    <source>
        <dbReference type="ARBA" id="ARBA00022475"/>
    </source>
</evidence>
<comment type="subcellular location">
    <subcellularLocation>
        <location evidence="1">Cell membrane</location>
        <topology evidence="1">Multi-pass membrane protein</topology>
    </subcellularLocation>
</comment>
<reference evidence="8 9" key="1">
    <citation type="submission" date="2019-01" db="EMBL/GenBank/DDBJ databases">
        <title>Ktedonosporobacter rubrisoli SCAWS-G2.</title>
        <authorList>
            <person name="Huang Y."/>
            <person name="Yan B."/>
        </authorList>
    </citation>
    <scope>NUCLEOTIDE SEQUENCE [LARGE SCALE GENOMIC DNA]</scope>
    <source>
        <strain evidence="8 9">SCAWS-G2</strain>
    </source>
</reference>
<dbReference type="EMBL" id="CP035758">
    <property type="protein sequence ID" value="QBD82507.1"/>
    <property type="molecule type" value="Genomic_DNA"/>
</dbReference>
<dbReference type="KEGG" id="kbs:EPA93_43675"/>
<sequence length="606" mass="65764">MYYSMSKLTLRPLRLLRINTGQLETYKHISSMENNNSKVGGKEQTADGLQQPSSGKSVAAASILRETDISLGEAGARELLKRTPNSYLLNQAYGLWFFISIFLLTLVITHEVSTEQYGIYAVVQTAYNTILYVVAFGFEDATYTFVPRVFAEHGPASAASLIRRLLMARLGILAVSVIVILFALPVLATLIEFSHLSIHLKLSFLKGAIDIQAQQVAAGLRNPELQAYIIPISIYVVGSSVGSLLNAVCAALMRMHIVLVIGSLTQLAMLIIGFIVLQLGGGITGMIWLLAIGSVLNMLAFAIWLAPLLLKRGASYKQPLKPLFQLGISAWLTNLATGALLKQISIILLGVFAISLIDVGYFNLSFQLADAANLLLVTGFGGVAGSALAAAFVGNNYERLSLSWQTLIRVETLLAAPGLVFCLFNAPNIAHALYGSTYDPVGPLLAIFIFFNIFVRVLGTTIHQSTLYVVNKSRLVVLGEWIGILALIIMGAILIPSFGPAGALIADGVARVLTGGLLLAFLWRDLPHKYPIKFTLRFLLALILAALPSILWHPADRTLLVISGCLFIVLCLGLLLWIKPLTGEDMEMVKGVNPRIAVYLKWFARG</sequence>
<feature type="transmembrane region" description="Helical" evidence="7">
    <location>
        <begin position="413"/>
        <end position="434"/>
    </location>
</feature>
<dbReference type="OrthoDB" id="151593at2"/>
<keyword evidence="2" id="KW-1003">Cell membrane</keyword>
<evidence type="ECO:0000256" key="6">
    <source>
        <dbReference type="SAM" id="MobiDB-lite"/>
    </source>
</evidence>
<protein>
    <submittedName>
        <fullName evidence="8">Uncharacterized protein</fullName>
    </submittedName>
</protein>
<feature type="region of interest" description="Disordered" evidence="6">
    <location>
        <begin position="34"/>
        <end position="54"/>
    </location>
</feature>
<evidence type="ECO:0000256" key="5">
    <source>
        <dbReference type="ARBA" id="ARBA00023136"/>
    </source>
</evidence>
<feature type="transmembrane region" description="Helical" evidence="7">
    <location>
        <begin position="170"/>
        <end position="191"/>
    </location>
</feature>
<feature type="transmembrane region" description="Helical" evidence="7">
    <location>
        <begin position="475"/>
        <end position="495"/>
    </location>
</feature>
<feature type="transmembrane region" description="Helical" evidence="7">
    <location>
        <begin position="225"/>
        <end position="245"/>
    </location>
</feature>
<dbReference type="Proteomes" id="UP000290365">
    <property type="component" value="Chromosome"/>
</dbReference>
<feature type="transmembrane region" description="Helical" evidence="7">
    <location>
        <begin position="286"/>
        <end position="310"/>
    </location>
</feature>
<feature type="transmembrane region" description="Helical" evidence="7">
    <location>
        <begin position="501"/>
        <end position="522"/>
    </location>
</feature>
<dbReference type="AlphaFoldDB" id="A0A4P6K2Q5"/>
<dbReference type="Pfam" id="PF13440">
    <property type="entry name" value="Polysacc_synt_3"/>
    <property type="match status" value="1"/>
</dbReference>
<accession>A0A4P6K2Q5</accession>
<evidence type="ECO:0000256" key="1">
    <source>
        <dbReference type="ARBA" id="ARBA00004651"/>
    </source>
</evidence>
<keyword evidence="4 7" id="KW-1133">Transmembrane helix</keyword>
<feature type="transmembrane region" description="Helical" evidence="7">
    <location>
        <begin position="87"/>
        <end position="107"/>
    </location>
</feature>
<evidence type="ECO:0000256" key="4">
    <source>
        <dbReference type="ARBA" id="ARBA00022989"/>
    </source>
</evidence>
<feature type="transmembrane region" description="Helical" evidence="7">
    <location>
        <begin position="558"/>
        <end position="578"/>
    </location>
</feature>
<dbReference type="InterPro" id="IPR050833">
    <property type="entry name" value="Poly_Biosynth_Transport"/>
</dbReference>
<dbReference type="PANTHER" id="PTHR30250">
    <property type="entry name" value="PST FAMILY PREDICTED COLANIC ACID TRANSPORTER"/>
    <property type="match status" value="1"/>
</dbReference>
<proteinExistence type="predicted"/>
<evidence type="ECO:0000313" key="8">
    <source>
        <dbReference type="EMBL" id="QBD82507.1"/>
    </source>
</evidence>
<evidence type="ECO:0000256" key="7">
    <source>
        <dbReference type="SAM" id="Phobius"/>
    </source>
</evidence>
<dbReference type="GO" id="GO:0005886">
    <property type="term" value="C:plasma membrane"/>
    <property type="evidence" value="ECO:0007669"/>
    <property type="project" value="UniProtKB-SubCell"/>
</dbReference>
<feature type="transmembrane region" description="Helical" evidence="7">
    <location>
        <begin position="119"/>
        <end position="138"/>
    </location>
</feature>
<organism evidence="8 9">
    <name type="scientific">Ktedonosporobacter rubrisoli</name>
    <dbReference type="NCBI Taxonomy" id="2509675"/>
    <lineage>
        <taxon>Bacteria</taxon>
        <taxon>Bacillati</taxon>
        <taxon>Chloroflexota</taxon>
        <taxon>Ktedonobacteria</taxon>
        <taxon>Ktedonobacterales</taxon>
        <taxon>Ktedonosporobacteraceae</taxon>
        <taxon>Ktedonosporobacter</taxon>
    </lineage>
</organism>
<feature type="transmembrane region" description="Helical" evidence="7">
    <location>
        <begin position="257"/>
        <end position="280"/>
    </location>
</feature>
<keyword evidence="5 7" id="KW-0472">Membrane</keyword>
<evidence type="ECO:0000313" key="9">
    <source>
        <dbReference type="Proteomes" id="UP000290365"/>
    </source>
</evidence>
<evidence type="ECO:0000256" key="3">
    <source>
        <dbReference type="ARBA" id="ARBA00022692"/>
    </source>
</evidence>
<feature type="transmembrane region" description="Helical" evidence="7">
    <location>
        <begin position="440"/>
        <end position="463"/>
    </location>
</feature>
<feature type="transmembrane region" description="Helical" evidence="7">
    <location>
        <begin position="534"/>
        <end position="552"/>
    </location>
</feature>
<dbReference type="PANTHER" id="PTHR30250:SF11">
    <property type="entry name" value="O-ANTIGEN TRANSPORTER-RELATED"/>
    <property type="match status" value="1"/>
</dbReference>
<name>A0A4P6K2Q5_KTERU</name>
<keyword evidence="9" id="KW-1185">Reference proteome</keyword>